<dbReference type="OrthoDB" id="9760225at2"/>
<dbReference type="InterPro" id="IPR020889">
    <property type="entry name" value="LipoPS_assembly_LptD"/>
</dbReference>
<dbReference type="AlphaFoldDB" id="A0A381DHK5"/>
<protein>
    <submittedName>
        <fullName evidence="1">Protein CysQ</fullName>
    </submittedName>
</protein>
<dbReference type="PANTHER" id="PTHR30189:SF1">
    <property type="entry name" value="LPS-ASSEMBLY PROTEIN LPTD"/>
    <property type="match status" value="1"/>
</dbReference>
<organism evidence="1 2">
    <name type="scientific">Campylobacter sputorum subsp. sputorum</name>
    <dbReference type="NCBI Taxonomy" id="32024"/>
    <lineage>
        <taxon>Bacteria</taxon>
        <taxon>Pseudomonadati</taxon>
        <taxon>Campylobacterota</taxon>
        <taxon>Epsilonproteobacteria</taxon>
        <taxon>Campylobacterales</taxon>
        <taxon>Campylobacteraceae</taxon>
        <taxon>Campylobacter</taxon>
    </lineage>
</organism>
<dbReference type="STRING" id="32024.GCA_000788295_00336"/>
<dbReference type="PANTHER" id="PTHR30189">
    <property type="entry name" value="LPS-ASSEMBLY PROTEIN"/>
    <property type="match status" value="1"/>
</dbReference>
<keyword evidence="2" id="KW-1185">Reference proteome</keyword>
<evidence type="ECO:0000313" key="2">
    <source>
        <dbReference type="Proteomes" id="UP000254920"/>
    </source>
</evidence>
<dbReference type="GO" id="GO:0009279">
    <property type="term" value="C:cell outer membrane"/>
    <property type="evidence" value="ECO:0007669"/>
    <property type="project" value="InterPro"/>
</dbReference>
<reference evidence="1 2" key="1">
    <citation type="submission" date="2018-06" db="EMBL/GenBank/DDBJ databases">
        <authorList>
            <consortium name="Pathogen Informatics"/>
            <person name="Doyle S."/>
        </authorList>
    </citation>
    <scope>NUCLEOTIDE SEQUENCE [LARGE SCALE GENOMIC DNA]</scope>
    <source>
        <strain evidence="1 2">NCTC12475</strain>
    </source>
</reference>
<dbReference type="GO" id="GO:0043165">
    <property type="term" value="P:Gram-negative-bacterium-type cell outer membrane assembly"/>
    <property type="evidence" value="ECO:0007669"/>
    <property type="project" value="InterPro"/>
</dbReference>
<dbReference type="Proteomes" id="UP000254920">
    <property type="component" value="Unassembled WGS sequence"/>
</dbReference>
<dbReference type="GO" id="GO:1990351">
    <property type="term" value="C:transporter complex"/>
    <property type="evidence" value="ECO:0007669"/>
    <property type="project" value="TreeGrafter"/>
</dbReference>
<proteinExistence type="inferred from homology"/>
<dbReference type="InterPro" id="IPR050218">
    <property type="entry name" value="LptD"/>
</dbReference>
<sequence length="730" mass="85480">MRIKKIIFFLCVLSTISYCKIENMELLADEVTKEGNTTIANGNVLVFSQSYLATADKAMYHDDDNSSIELFGNVNFMTKDGYISRSSYTKLYLENNNITSDASFMMNKQNEVWIQSDNACDDKEYYNTSGSVVSSCNVNDPDWSIKFTSGMMNKESKYLHLFNPRFYIGSVPIFYLPYFGFPTDKTRRTGLLIPSVGYKQKEGLFYRQPIYFAPQDRWDLELDPQIRTNRGSGIYGTFRFVDSMDSRGSITTGIFKEKKSYQEEQNLKNDSHKGFELKYERDKLAKYLLDDSYKEGLWIDYTSLRDVEYLKLQNTGSDNDYDDSLVTSRLNYFLSKDNHYIGLYGRYYVDLYELASKGNNDKTVQELPTIQYHKFVDSLFIPKLLYSADLMYHRYDRDIGTTANQVEFNLPVTWSTDLMDEYLKFVVKENLYTTKVNYSKNKTIIDNQLEDVKDNDYINTYTQFALSTELSKAYSNFFHTINFAIDYVIPGYEKNGIDKKIYNGYGDLSNINLFNRYLEDNFVTSMDEKYLDETSSASMVQYFYNKDGRKVLRHSVESGYNIDKDKYLNLKHRVSIFPYSNLSLHNKFEYDFNEDIFEKIQSTINYSHSIVSLGLWHNYENKGKRKNTQKYDKEEYFGATGLVNINRYYSVFGSFGYDFENDYTKTWSAGLNYRRKCWGYTIKFKEDLEPEFTSAGPGMEKKKAVYLYFDFYPIGSVGYDYSTTQYSGNQ</sequence>
<evidence type="ECO:0000313" key="1">
    <source>
        <dbReference type="EMBL" id="SUX10087.1"/>
    </source>
</evidence>
<accession>A0A381DHK5</accession>
<dbReference type="GO" id="GO:0015920">
    <property type="term" value="P:lipopolysaccharide transport"/>
    <property type="evidence" value="ECO:0007669"/>
    <property type="project" value="InterPro"/>
</dbReference>
<dbReference type="HAMAP" id="MF_01411">
    <property type="entry name" value="LPS_assembly_LptD"/>
    <property type="match status" value="1"/>
</dbReference>
<gene>
    <name evidence="1" type="primary">lptD</name>
    <name evidence="1" type="ORF">NCTC12475_00342</name>
</gene>
<dbReference type="EMBL" id="UFVD01000001">
    <property type="protein sequence ID" value="SUX10087.1"/>
    <property type="molecule type" value="Genomic_DNA"/>
</dbReference>
<name>A0A381DHK5_9BACT</name>